<dbReference type="InterPro" id="IPR058531">
    <property type="entry name" value="Baseplate_J_M"/>
</dbReference>
<organism evidence="5 6">
    <name type="scientific">Mesorhizobium hungaricum</name>
    <dbReference type="NCBI Taxonomy" id="1566387"/>
    <lineage>
        <taxon>Bacteria</taxon>
        <taxon>Pseudomonadati</taxon>
        <taxon>Pseudomonadota</taxon>
        <taxon>Alphaproteobacteria</taxon>
        <taxon>Hyphomicrobiales</taxon>
        <taxon>Phyllobacteriaceae</taxon>
        <taxon>Mesorhizobium</taxon>
    </lineage>
</organism>
<dbReference type="Pfam" id="PF04865">
    <property type="entry name" value="Baseplate_J"/>
    <property type="match status" value="1"/>
</dbReference>
<accession>A0A1C2DES1</accession>
<reference evidence="5 6" key="1">
    <citation type="submission" date="2016-08" db="EMBL/GenBank/DDBJ databases">
        <title>Whole genome sequence of Mesorhizobium sp. strain UASWS1009 isolated from industrial sewage.</title>
        <authorList>
            <person name="Crovadore J."/>
            <person name="Calmin G."/>
            <person name="Chablais R."/>
            <person name="Cochard B."/>
            <person name="Lefort F."/>
        </authorList>
    </citation>
    <scope>NUCLEOTIDE SEQUENCE [LARGE SCALE GENOMIC DNA]</scope>
    <source>
        <strain evidence="5 6">UASWS1009</strain>
    </source>
</reference>
<evidence type="ECO:0000259" key="2">
    <source>
        <dbReference type="Pfam" id="PF04865"/>
    </source>
</evidence>
<dbReference type="InterPro" id="IPR006949">
    <property type="entry name" value="Barrel_Baseplate_J-like"/>
</dbReference>
<evidence type="ECO:0000313" key="5">
    <source>
        <dbReference type="EMBL" id="OCX13126.1"/>
    </source>
</evidence>
<dbReference type="InterPro" id="IPR052399">
    <property type="entry name" value="Phage_Baseplate_Assmbl_Protein"/>
</dbReference>
<dbReference type="PANTHER" id="PTHR37829">
    <property type="entry name" value="PHAGE-LIKE ELEMENT PBSX PROTEIN XKDT"/>
    <property type="match status" value="1"/>
</dbReference>
<dbReference type="Proteomes" id="UP000094412">
    <property type="component" value="Unassembled WGS sequence"/>
</dbReference>
<feature type="domain" description="Baseplate J-like central" evidence="3">
    <location>
        <begin position="204"/>
        <end position="284"/>
    </location>
</feature>
<evidence type="ECO:0000313" key="6">
    <source>
        <dbReference type="Proteomes" id="UP000094412"/>
    </source>
</evidence>
<name>A0A1C2DES1_9HYPH</name>
<dbReference type="PANTHER" id="PTHR37829:SF3">
    <property type="entry name" value="PROTEIN JAYE-RELATED"/>
    <property type="match status" value="1"/>
</dbReference>
<gene>
    <name evidence="5" type="ORF">QV13_26720</name>
</gene>
<feature type="domain" description="Baseplate J-like C-terminal" evidence="4">
    <location>
        <begin position="291"/>
        <end position="376"/>
    </location>
</feature>
<proteinExistence type="inferred from homology"/>
<evidence type="ECO:0000259" key="4">
    <source>
        <dbReference type="Pfam" id="PF26079"/>
    </source>
</evidence>
<dbReference type="AlphaFoldDB" id="A0A1C2DES1"/>
<dbReference type="Pfam" id="PF26078">
    <property type="entry name" value="Baseplate_J_M"/>
    <property type="match status" value="1"/>
</dbReference>
<feature type="domain" description="Baseplate protein J-like barrel" evidence="2">
    <location>
        <begin position="102"/>
        <end position="178"/>
    </location>
</feature>
<evidence type="ECO:0000259" key="3">
    <source>
        <dbReference type="Pfam" id="PF26078"/>
    </source>
</evidence>
<evidence type="ECO:0000256" key="1">
    <source>
        <dbReference type="ARBA" id="ARBA00038087"/>
    </source>
</evidence>
<dbReference type="STRING" id="1566387.QV13_26720"/>
<dbReference type="Pfam" id="PF26079">
    <property type="entry name" value="Baseplate_J_C"/>
    <property type="match status" value="1"/>
</dbReference>
<dbReference type="EMBL" id="MDEO01000036">
    <property type="protein sequence ID" value="OCX13126.1"/>
    <property type="molecule type" value="Genomic_DNA"/>
</dbReference>
<comment type="similarity">
    <text evidence="1">Belongs to the Mu gp47/PBSX XkdT family.</text>
</comment>
<sequence>MAWQIPRTSAIAERIAGALETLILAVRPNIDPIALSRAVRSPRGMFAILGRAVAMEMRGIHDHIAWWSRQYFPDTAEDEFADRHASIWGVEKRLATFAVGSVLVEGVAGTPLPADLEFAASDGVTVKSTAVTAIGAGGTVSIPVVALVRGPAGNIAAGIRLRTAAPFPEISRATVGAAGLAGGSPEETARELSAATINRIRQPPHGGAGFDYPEWLREAFDVRAVAVVTDWIGRGSVGVVVAMKDGLFGKAPTAGEQTAMLAHLGAPGSSTGVRPVTANVVVVPAVTHSLPITVRTRPDTVAIRAAVSEAYQRFVATIGDAEDTQNAGPIGARIEPSRISEALSAAAGEYAHDLLVPAAPFTLARDHYPVPGEITFVAPL</sequence>
<dbReference type="OrthoDB" id="7565172at2"/>
<protein>
    <submittedName>
        <fullName evidence="5">Baseplate J family protein</fullName>
    </submittedName>
</protein>
<comment type="caution">
    <text evidence="5">The sequence shown here is derived from an EMBL/GenBank/DDBJ whole genome shotgun (WGS) entry which is preliminary data.</text>
</comment>
<keyword evidence="6" id="KW-1185">Reference proteome</keyword>
<dbReference type="InterPro" id="IPR058530">
    <property type="entry name" value="Baseplate_J-like_C"/>
</dbReference>